<feature type="domain" description="ABC transporter" evidence="5">
    <location>
        <begin position="292"/>
        <end position="521"/>
    </location>
</feature>
<gene>
    <name evidence="6" type="ORF">UFOPK3752_00026</name>
    <name evidence="7" type="ORF">UFOPK4150_00516</name>
</gene>
<dbReference type="InterPro" id="IPR027417">
    <property type="entry name" value="P-loop_NTPase"/>
</dbReference>
<proteinExistence type="predicted"/>
<evidence type="ECO:0000256" key="2">
    <source>
        <dbReference type="ARBA" id="ARBA00022840"/>
    </source>
</evidence>
<organism evidence="6">
    <name type="scientific">freshwater metagenome</name>
    <dbReference type="NCBI Taxonomy" id="449393"/>
    <lineage>
        <taxon>unclassified sequences</taxon>
        <taxon>metagenomes</taxon>
        <taxon>ecological metagenomes</taxon>
    </lineage>
</organism>
<dbReference type="PROSITE" id="PS50893">
    <property type="entry name" value="ABC_TRANSPORTER_2"/>
    <property type="match status" value="2"/>
</dbReference>
<dbReference type="AlphaFoldDB" id="A0A6J7I0K7"/>
<dbReference type="InterPro" id="IPR051309">
    <property type="entry name" value="ABCF_ATPase"/>
</dbReference>
<dbReference type="Pfam" id="PF00005">
    <property type="entry name" value="ABC_tran"/>
    <property type="match status" value="2"/>
</dbReference>
<keyword evidence="3" id="KW-0175">Coiled coil</keyword>
<keyword evidence="1" id="KW-0547">Nucleotide-binding</keyword>
<reference evidence="6" key="1">
    <citation type="submission" date="2020-05" db="EMBL/GenBank/DDBJ databases">
        <authorList>
            <person name="Chiriac C."/>
            <person name="Salcher M."/>
            <person name="Ghai R."/>
            <person name="Kavagutti S V."/>
        </authorList>
    </citation>
    <scope>NUCLEOTIDE SEQUENCE</scope>
</reference>
<dbReference type="GO" id="GO:0003677">
    <property type="term" value="F:DNA binding"/>
    <property type="evidence" value="ECO:0007669"/>
    <property type="project" value="InterPro"/>
</dbReference>
<evidence type="ECO:0000256" key="4">
    <source>
        <dbReference type="SAM" id="MobiDB-lite"/>
    </source>
</evidence>
<dbReference type="Pfam" id="PF16326">
    <property type="entry name" value="ABC_tran_CTD"/>
    <property type="match status" value="1"/>
</dbReference>
<evidence type="ECO:0000256" key="1">
    <source>
        <dbReference type="ARBA" id="ARBA00022741"/>
    </source>
</evidence>
<dbReference type="CDD" id="cd03221">
    <property type="entry name" value="ABCF_EF-3"/>
    <property type="match status" value="2"/>
</dbReference>
<dbReference type="PROSITE" id="PS00211">
    <property type="entry name" value="ABC_TRANSPORTER_1"/>
    <property type="match status" value="1"/>
</dbReference>
<sequence length="608" mass="65882">MAPVTFVALENVGKSLGTRTLLSGVTVGVTEGSRIGIVGRNGGGKTTLVRVLVGAEPVDSGRVIRLGGITVGLLAQADDLDPAMSLREVVVGHRPDHEWAGDARVRDVLDGLLGGVAAAAYPEGLDTRVATMSGGERRRAALARLLVDDYDLLVLDEPTNHLDVEAVSWLAAHLAPRRGALVAVTHDRWFLDALATETWEVIDGSVHRYDGGYAAFILAKAERSRQAASSEERRQNLLRKELAWLRRGAPARTTKPKFRIDAANELIADEPPPRDRLALEKFATARLGKQVYDLEDVTLAPAPGVDPVIVDQTWRLGPGDRIGLLGPNGAGKTTVLRLLNAAHDGVLDTAAAPDLRAGTIKIGQTVSVAHLSQTLLDFDPEDRVLASLQREKQYIDVGKGRTLTAQQLLESFGFTGDKLFTRLGDLSGGEQRRLQLMRLLVGGPNVLLLDEPTNDLDVEMLTVLEDLLDTWPGTLVVVSHDRYFLERTTDMLYALIGDGTLRHLPRGVDEYLERRHAMPGPSSSAPRSSGSSSAKAGVGDARAARKELTKIEKRTQKLVAEQERLHAALADAATDHELVLGLDAELRAVLAEREQLEDRWLELAADLD</sequence>
<keyword evidence="2" id="KW-0067">ATP-binding</keyword>
<dbReference type="PANTHER" id="PTHR42855:SF1">
    <property type="entry name" value="ABC TRANSPORTER DOMAIN-CONTAINING PROTEIN"/>
    <property type="match status" value="1"/>
</dbReference>
<feature type="coiled-coil region" evidence="3">
    <location>
        <begin position="541"/>
        <end position="599"/>
    </location>
</feature>
<dbReference type="SUPFAM" id="SSF52540">
    <property type="entry name" value="P-loop containing nucleoside triphosphate hydrolases"/>
    <property type="match status" value="2"/>
</dbReference>
<dbReference type="InterPro" id="IPR003439">
    <property type="entry name" value="ABC_transporter-like_ATP-bd"/>
</dbReference>
<evidence type="ECO:0000313" key="7">
    <source>
        <dbReference type="EMBL" id="CAB5025574.1"/>
    </source>
</evidence>
<dbReference type="InterPro" id="IPR003593">
    <property type="entry name" value="AAA+_ATPase"/>
</dbReference>
<dbReference type="InterPro" id="IPR032524">
    <property type="entry name" value="ABC_tran_C"/>
</dbReference>
<feature type="region of interest" description="Disordered" evidence="4">
    <location>
        <begin position="516"/>
        <end position="541"/>
    </location>
</feature>
<evidence type="ECO:0000256" key="3">
    <source>
        <dbReference type="SAM" id="Coils"/>
    </source>
</evidence>
<dbReference type="EMBL" id="CAFBND010000001">
    <property type="protein sequence ID" value="CAB4924263.1"/>
    <property type="molecule type" value="Genomic_DNA"/>
</dbReference>
<evidence type="ECO:0000259" key="5">
    <source>
        <dbReference type="PROSITE" id="PS50893"/>
    </source>
</evidence>
<dbReference type="SMART" id="SM00382">
    <property type="entry name" value="AAA"/>
    <property type="match status" value="2"/>
</dbReference>
<evidence type="ECO:0000313" key="6">
    <source>
        <dbReference type="EMBL" id="CAB4924263.1"/>
    </source>
</evidence>
<dbReference type="EMBL" id="CAFBPU010000008">
    <property type="protein sequence ID" value="CAB5025574.1"/>
    <property type="molecule type" value="Genomic_DNA"/>
</dbReference>
<feature type="compositionally biased region" description="Low complexity" evidence="4">
    <location>
        <begin position="519"/>
        <end position="537"/>
    </location>
</feature>
<dbReference type="Gene3D" id="3.40.50.300">
    <property type="entry name" value="P-loop containing nucleotide triphosphate hydrolases"/>
    <property type="match status" value="2"/>
</dbReference>
<dbReference type="GO" id="GO:0005524">
    <property type="term" value="F:ATP binding"/>
    <property type="evidence" value="ECO:0007669"/>
    <property type="project" value="UniProtKB-KW"/>
</dbReference>
<dbReference type="GO" id="GO:0016887">
    <property type="term" value="F:ATP hydrolysis activity"/>
    <property type="evidence" value="ECO:0007669"/>
    <property type="project" value="InterPro"/>
</dbReference>
<dbReference type="PANTHER" id="PTHR42855">
    <property type="entry name" value="ABC TRANSPORTER ATP-BINDING SUBUNIT"/>
    <property type="match status" value="1"/>
</dbReference>
<dbReference type="Pfam" id="PF12848">
    <property type="entry name" value="ABC_tran_Xtn"/>
    <property type="match status" value="1"/>
</dbReference>
<dbReference type="InterPro" id="IPR017871">
    <property type="entry name" value="ABC_transporter-like_CS"/>
</dbReference>
<name>A0A6J7I0K7_9ZZZZ</name>
<feature type="domain" description="ABC transporter" evidence="5">
    <location>
        <begin position="7"/>
        <end position="228"/>
    </location>
</feature>
<protein>
    <submittedName>
        <fullName evidence="6">Unannotated protein</fullName>
    </submittedName>
</protein>
<dbReference type="InterPro" id="IPR032781">
    <property type="entry name" value="ABC_tran_Xtn"/>
</dbReference>
<accession>A0A6J7I0K7</accession>